<organism evidence="1 2">
    <name type="scientific">Tenuibacillus multivorans</name>
    <dbReference type="NCBI Taxonomy" id="237069"/>
    <lineage>
        <taxon>Bacteria</taxon>
        <taxon>Bacillati</taxon>
        <taxon>Bacillota</taxon>
        <taxon>Bacilli</taxon>
        <taxon>Bacillales</taxon>
        <taxon>Bacillaceae</taxon>
        <taxon>Tenuibacillus</taxon>
    </lineage>
</organism>
<sequence>MHHSHNEEMNREAQEFIDELERRNAIQHLPNKEKEILRAVESVDQSMALKSKDLKEYLLLNNKESPVERVAKMFKLSPNEVQDILISAQEKVNRLLAKK</sequence>
<proteinExistence type="predicted"/>
<keyword evidence="2" id="KW-1185">Reference proteome</keyword>
<name>A0A1G9X799_9BACI</name>
<accession>A0A1G9X799</accession>
<dbReference type="RefSeq" id="WP_093855530.1">
    <property type="nucleotide sequence ID" value="NZ_BJVZ01000030.1"/>
</dbReference>
<gene>
    <name evidence="1" type="ORF">SAMN05216498_1045</name>
</gene>
<dbReference type="EMBL" id="FNIG01000001">
    <property type="protein sequence ID" value="SDM92608.1"/>
    <property type="molecule type" value="Genomic_DNA"/>
</dbReference>
<protein>
    <submittedName>
        <fullName evidence="1">Uncharacterized protein</fullName>
    </submittedName>
</protein>
<evidence type="ECO:0000313" key="2">
    <source>
        <dbReference type="Proteomes" id="UP000199334"/>
    </source>
</evidence>
<reference evidence="1 2" key="1">
    <citation type="submission" date="2016-10" db="EMBL/GenBank/DDBJ databases">
        <authorList>
            <person name="de Groot N.N."/>
        </authorList>
    </citation>
    <scope>NUCLEOTIDE SEQUENCE [LARGE SCALE GENOMIC DNA]</scope>
    <source>
        <strain evidence="1 2">CGMCC 1.3442</strain>
    </source>
</reference>
<dbReference type="Proteomes" id="UP000199334">
    <property type="component" value="Unassembled WGS sequence"/>
</dbReference>
<evidence type="ECO:0000313" key="1">
    <source>
        <dbReference type="EMBL" id="SDM92608.1"/>
    </source>
</evidence>
<dbReference type="AlphaFoldDB" id="A0A1G9X799"/>